<evidence type="ECO:0000313" key="4">
    <source>
        <dbReference type="EMBL" id="SVB57726.1"/>
    </source>
</evidence>
<feature type="non-terminal residue" evidence="4">
    <location>
        <position position="92"/>
    </location>
</feature>
<evidence type="ECO:0000256" key="1">
    <source>
        <dbReference type="ARBA" id="ARBA00023002"/>
    </source>
</evidence>
<keyword evidence="2" id="KW-0472">Membrane</keyword>
<keyword evidence="2" id="KW-1133">Transmembrane helix</keyword>
<feature type="transmembrane region" description="Helical" evidence="2">
    <location>
        <begin position="12"/>
        <end position="31"/>
    </location>
</feature>
<evidence type="ECO:0000256" key="2">
    <source>
        <dbReference type="SAM" id="Phobius"/>
    </source>
</evidence>
<name>A0A382F3X6_9ZZZZ</name>
<dbReference type="Gene3D" id="3.50.50.60">
    <property type="entry name" value="FAD/NAD(P)-binding domain"/>
    <property type="match status" value="1"/>
</dbReference>
<sequence>MDNGMESAAKGSEVLVIGGGIAGCSAAYFLAKFGIRVTLLERGEVAGEASGLNAGSMGGLGWGNTPGLQENLTMGSLEIFRQLELDMGYDIE</sequence>
<dbReference type="Pfam" id="PF01266">
    <property type="entry name" value="DAO"/>
    <property type="match status" value="1"/>
</dbReference>
<dbReference type="PANTHER" id="PTHR13847:SF287">
    <property type="entry name" value="FAD-DEPENDENT OXIDOREDUCTASE DOMAIN-CONTAINING PROTEIN 1"/>
    <property type="match status" value="1"/>
</dbReference>
<dbReference type="AlphaFoldDB" id="A0A382F3X6"/>
<keyword evidence="2" id="KW-0812">Transmembrane</keyword>
<dbReference type="GO" id="GO:0016491">
    <property type="term" value="F:oxidoreductase activity"/>
    <property type="evidence" value="ECO:0007669"/>
    <property type="project" value="UniProtKB-KW"/>
</dbReference>
<organism evidence="4">
    <name type="scientific">marine metagenome</name>
    <dbReference type="NCBI Taxonomy" id="408172"/>
    <lineage>
        <taxon>unclassified sequences</taxon>
        <taxon>metagenomes</taxon>
        <taxon>ecological metagenomes</taxon>
    </lineage>
</organism>
<evidence type="ECO:0000259" key="3">
    <source>
        <dbReference type="Pfam" id="PF01266"/>
    </source>
</evidence>
<reference evidence="4" key="1">
    <citation type="submission" date="2018-05" db="EMBL/GenBank/DDBJ databases">
        <authorList>
            <person name="Lanie J.A."/>
            <person name="Ng W.-L."/>
            <person name="Kazmierczak K.M."/>
            <person name="Andrzejewski T.M."/>
            <person name="Davidsen T.M."/>
            <person name="Wayne K.J."/>
            <person name="Tettelin H."/>
            <person name="Glass J.I."/>
            <person name="Rusch D."/>
            <person name="Podicherti R."/>
            <person name="Tsui H.-C.T."/>
            <person name="Winkler M.E."/>
        </authorList>
    </citation>
    <scope>NUCLEOTIDE SEQUENCE</scope>
</reference>
<protein>
    <recommendedName>
        <fullName evidence="3">FAD dependent oxidoreductase domain-containing protein</fullName>
    </recommendedName>
</protein>
<accession>A0A382F3X6</accession>
<feature type="domain" description="FAD dependent oxidoreductase" evidence="3">
    <location>
        <begin position="14"/>
        <end position="91"/>
    </location>
</feature>
<dbReference type="PANTHER" id="PTHR13847">
    <property type="entry name" value="SARCOSINE DEHYDROGENASE-RELATED"/>
    <property type="match status" value="1"/>
</dbReference>
<gene>
    <name evidence="4" type="ORF">METZ01_LOCUS210580</name>
</gene>
<dbReference type="InterPro" id="IPR036188">
    <property type="entry name" value="FAD/NAD-bd_sf"/>
</dbReference>
<dbReference type="GO" id="GO:0005737">
    <property type="term" value="C:cytoplasm"/>
    <property type="evidence" value="ECO:0007669"/>
    <property type="project" value="TreeGrafter"/>
</dbReference>
<dbReference type="InterPro" id="IPR006076">
    <property type="entry name" value="FAD-dep_OxRdtase"/>
</dbReference>
<dbReference type="EMBL" id="UINC01047886">
    <property type="protein sequence ID" value="SVB57726.1"/>
    <property type="molecule type" value="Genomic_DNA"/>
</dbReference>
<proteinExistence type="predicted"/>
<dbReference type="SUPFAM" id="SSF51905">
    <property type="entry name" value="FAD/NAD(P)-binding domain"/>
    <property type="match status" value="1"/>
</dbReference>
<keyword evidence="1" id="KW-0560">Oxidoreductase</keyword>